<protein>
    <recommendedName>
        <fullName evidence="4">Replication protein A OB domain-containing protein</fullName>
    </recommendedName>
</protein>
<proteinExistence type="predicted"/>
<organism evidence="2 3">
    <name type="scientific">Orchesella dallaii</name>
    <dbReference type="NCBI Taxonomy" id="48710"/>
    <lineage>
        <taxon>Eukaryota</taxon>
        <taxon>Metazoa</taxon>
        <taxon>Ecdysozoa</taxon>
        <taxon>Arthropoda</taxon>
        <taxon>Hexapoda</taxon>
        <taxon>Collembola</taxon>
        <taxon>Entomobryomorpha</taxon>
        <taxon>Entomobryoidea</taxon>
        <taxon>Orchesellidae</taxon>
        <taxon>Orchesellinae</taxon>
        <taxon>Orchesella</taxon>
    </lineage>
</organism>
<feature type="compositionally biased region" description="Basic residues" evidence="1">
    <location>
        <begin position="1"/>
        <end position="10"/>
    </location>
</feature>
<dbReference type="Proteomes" id="UP001642540">
    <property type="component" value="Unassembled WGS sequence"/>
</dbReference>
<reference evidence="2 3" key="1">
    <citation type="submission" date="2024-08" db="EMBL/GenBank/DDBJ databases">
        <authorList>
            <person name="Cucini C."/>
            <person name="Frati F."/>
        </authorList>
    </citation>
    <scope>NUCLEOTIDE SEQUENCE [LARGE SCALE GENOMIC DNA]</scope>
</reference>
<comment type="caution">
    <text evidence="2">The sequence shown here is derived from an EMBL/GenBank/DDBJ whole genome shotgun (WGS) entry which is preliminary data.</text>
</comment>
<evidence type="ECO:0008006" key="4">
    <source>
        <dbReference type="Google" id="ProtNLM"/>
    </source>
</evidence>
<dbReference type="SUPFAM" id="SSF50249">
    <property type="entry name" value="Nucleic acid-binding proteins"/>
    <property type="match status" value="2"/>
</dbReference>
<evidence type="ECO:0000313" key="3">
    <source>
        <dbReference type="Proteomes" id="UP001642540"/>
    </source>
</evidence>
<accession>A0ABP1RQR8</accession>
<feature type="region of interest" description="Disordered" evidence="1">
    <location>
        <begin position="1"/>
        <end position="33"/>
    </location>
</feature>
<dbReference type="InterPro" id="IPR012340">
    <property type="entry name" value="NA-bd_OB-fold"/>
</dbReference>
<dbReference type="EMBL" id="CAXLJM020000096">
    <property type="protein sequence ID" value="CAL8133179.1"/>
    <property type="molecule type" value="Genomic_DNA"/>
</dbReference>
<gene>
    <name evidence="2" type="ORF">ODALV1_LOCUS24947</name>
</gene>
<evidence type="ECO:0000313" key="2">
    <source>
        <dbReference type="EMBL" id="CAL8133179.1"/>
    </source>
</evidence>
<sequence length="286" mass="32649">MDERTPKKRSHPEDDFTTDVPSPRKAPKESFWPSKRRLEMLDVRTPTTLTTLKPSEKVREIKVRVVGKRQRQNLLEFTVMDQSGQRTMKALNRATWNQFRTLEIDTVYKVSNFTVNAGWNGGNPEISLGPYSHFEGISDKDFPPMPPFNFTPLKDLSSLPDDTRVDVLGIVTKVKDVVNNSVTGVQRLEIYIDDDISKCDLSVIFWRDDASSFAGMKPFIPIIFRDAVKLTYCDEPTLHVKSFTQIWENSSNADARDLYERFEKAALEEGVELIEADEHAGESANE</sequence>
<evidence type="ECO:0000256" key="1">
    <source>
        <dbReference type="SAM" id="MobiDB-lite"/>
    </source>
</evidence>
<name>A0ABP1RQR8_9HEXA</name>
<keyword evidence="3" id="KW-1185">Reference proteome</keyword>
<dbReference type="Gene3D" id="2.40.50.140">
    <property type="entry name" value="Nucleic acid-binding proteins"/>
    <property type="match status" value="2"/>
</dbReference>